<reference evidence="2" key="1">
    <citation type="submission" date="2017-09" db="EMBL/GenBank/DDBJ databases">
        <authorList>
            <person name="Varghese N."/>
            <person name="Submissions S."/>
        </authorList>
    </citation>
    <scope>NUCLEOTIDE SEQUENCE [LARGE SCALE GENOMIC DNA]</scope>
    <source>
        <strain evidence="2">MSL47</strain>
    </source>
</reference>
<accession>A0A285HLW2</accession>
<keyword evidence="2" id="KW-1185">Reference proteome</keyword>
<sequence>MIRRRLVLIVCLLSILILSGCEEILDDQKFVGKKLGVVIEVENKEDLHFGARRNDNLHNEMDIRDIYLDKEEVIMLNNELIEYIKSHTPMETVKVSKDLLEDNKVANKISNFDYLLHINISDIKFYYESQLTEQISHSDTDSLTVSTDFEDEEGNEIEYSYRNNLFYELIASATGEVIISGVKSGHYKNEYLLTDSDFDLEGFEYELDYSDFKDFRVKDIKYSIIDSLLKTDLYK</sequence>
<dbReference type="PROSITE" id="PS51257">
    <property type="entry name" value="PROKAR_LIPOPROTEIN"/>
    <property type="match status" value="1"/>
</dbReference>
<gene>
    <name evidence="1" type="ORF">SAMN06265827_12120</name>
</gene>
<dbReference type="AlphaFoldDB" id="A0A285HLW2"/>
<protein>
    <recommendedName>
        <fullName evidence="3">Lipoprotein</fullName>
    </recommendedName>
</protein>
<name>A0A285HLW2_9FIRM</name>
<dbReference type="Proteomes" id="UP000219573">
    <property type="component" value="Unassembled WGS sequence"/>
</dbReference>
<evidence type="ECO:0000313" key="2">
    <source>
        <dbReference type="Proteomes" id="UP000219573"/>
    </source>
</evidence>
<organism evidence="1 2">
    <name type="scientific">Orenia metallireducens</name>
    <dbReference type="NCBI Taxonomy" id="1413210"/>
    <lineage>
        <taxon>Bacteria</taxon>
        <taxon>Bacillati</taxon>
        <taxon>Bacillota</taxon>
        <taxon>Clostridia</taxon>
        <taxon>Halanaerobiales</taxon>
        <taxon>Halobacteroidaceae</taxon>
        <taxon>Orenia</taxon>
    </lineage>
</organism>
<evidence type="ECO:0000313" key="1">
    <source>
        <dbReference type="EMBL" id="SNY36654.1"/>
    </source>
</evidence>
<evidence type="ECO:0008006" key="3">
    <source>
        <dbReference type="Google" id="ProtNLM"/>
    </source>
</evidence>
<dbReference type="RefSeq" id="WP_097018647.1">
    <property type="nucleotide sequence ID" value="NZ_OBDZ01000021.1"/>
</dbReference>
<proteinExistence type="predicted"/>
<dbReference type="EMBL" id="OBDZ01000021">
    <property type="protein sequence ID" value="SNY36654.1"/>
    <property type="molecule type" value="Genomic_DNA"/>
</dbReference>